<evidence type="ECO:0000313" key="4">
    <source>
        <dbReference type="Proteomes" id="UP000320333"/>
    </source>
</evidence>
<dbReference type="PANTHER" id="PTHR34826:SF2">
    <property type="entry name" value="UPF0590 PROTEIN C409.17C"/>
    <property type="match status" value="1"/>
</dbReference>
<feature type="region of interest" description="Disordered" evidence="1">
    <location>
        <begin position="361"/>
        <end position="383"/>
    </location>
</feature>
<feature type="domain" description="Domain of unknown function at the cortex 1" evidence="2">
    <location>
        <begin position="5"/>
        <end position="154"/>
    </location>
</feature>
<reference evidence="3 4" key="1">
    <citation type="journal article" date="2019" name="Sci. Rep.">
        <title>Comparative genomics of chytrid fungi reveal insights into the obligate biotrophic and pathogenic lifestyle of Synchytrium endobioticum.</title>
        <authorList>
            <person name="van de Vossenberg B.T.L.H."/>
            <person name="Warris S."/>
            <person name="Nguyen H.D.T."/>
            <person name="van Gent-Pelzer M.P.E."/>
            <person name="Joly D.L."/>
            <person name="van de Geest H.C."/>
            <person name="Bonants P.J.M."/>
            <person name="Smith D.S."/>
            <person name="Levesque C.A."/>
            <person name="van der Lee T.A.J."/>
        </authorList>
    </citation>
    <scope>NUCLEOTIDE SEQUENCE [LARGE SCALE GENOMIC DNA]</scope>
    <source>
        <strain evidence="3 4">CBS 675.73</strain>
    </source>
</reference>
<dbReference type="Pfam" id="PF08588">
    <property type="entry name" value="Duc1"/>
    <property type="match status" value="2"/>
</dbReference>
<dbReference type="InterPro" id="IPR013897">
    <property type="entry name" value="Duc1"/>
</dbReference>
<evidence type="ECO:0000313" key="3">
    <source>
        <dbReference type="EMBL" id="TPX67998.1"/>
    </source>
</evidence>
<dbReference type="Proteomes" id="UP000320333">
    <property type="component" value="Unassembled WGS sequence"/>
</dbReference>
<organism evidence="3 4">
    <name type="scientific">Chytriomyces confervae</name>
    <dbReference type="NCBI Taxonomy" id="246404"/>
    <lineage>
        <taxon>Eukaryota</taxon>
        <taxon>Fungi</taxon>
        <taxon>Fungi incertae sedis</taxon>
        <taxon>Chytridiomycota</taxon>
        <taxon>Chytridiomycota incertae sedis</taxon>
        <taxon>Chytridiomycetes</taxon>
        <taxon>Chytridiales</taxon>
        <taxon>Chytriomycetaceae</taxon>
        <taxon>Chytriomyces</taxon>
    </lineage>
</organism>
<dbReference type="OrthoDB" id="2119945at2759"/>
<dbReference type="STRING" id="246404.A0A507EXV6"/>
<evidence type="ECO:0000256" key="1">
    <source>
        <dbReference type="SAM" id="MobiDB-lite"/>
    </source>
</evidence>
<name>A0A507EXV6_9FUNG</name>
<dbReference type="EMBL" id="QEAP01000371">
    <property type="protein sequence ID" value="TPX67998.1"/>
    <property type="molecule type" value="Genomic_DNA"/>
</dbReference>
<feature type="domain" description="Domain of unknown function at the cortex 1" evidence="2">
    <location>
        <begin position="258"/>
        <end position="357"/>
    </location>
</feature>
<dbReference type="PANTHER" id="PTHR34826">
    <property type="entry name" value="UPF0590 PROTEIN C409.17C"/>
    <property type="match status" value="1"/>
</dbReference>
<accession>A0A507EXV6</accession>
<comment type="caution">
    <text evidence="3">The sequence shown here is derived from an EMBL/GenBank/DDBJ whole genome shotgun (WGS) entry which is preliminary data.</text>
</comment>
<keyword evidence="4" id="KW-1185">Reference proteome</keyword>
<dbReference type="AlphaFoldDB" id="A0A507EXV6"/>
<gene>
    <name evidence="3" type="ORF">CcCBS67573_g07327</name>
</gene>
<proteinExistence type="predicted"/>
<evidence type="ECO:0000259" key="2">
    <source>
        <dbReference type="Pfam" id="PF08588"/>
    </source>
</evidence>
<sequence>MAETLTIRIGAMPQRMLVCNPNDEENPIHVKNANFEGDVLIRVANFRGVVPEDAPGPIASIPYFNGRSRKMSFQFQGRFAKEWSADDLVWSQDWDQPLNVPTMMNLFTKFWKMTDPGSFSELNSPTPYMRSYVATAMCTITSWPPVVPASEVGEEPFRPILVENINGLLSAETIAKAHSGVGVLTAQASGLSLGDAEDGGVVASVEDDVGEGVADADTNAVGGDVEVAGDSNGKQPQQQQTLVSKFGFPRRMTNEQKQQQQAEKESKLIERIMKGGDESVKDRRRFFAVEENRKETVFKPDLVYGFEVFNPYFDPNEFKIKIPGVSIDLHKVTNGQPMRLRLMSKDGETVFFTVEVSAQPAEAPADGDKPQGRFGGLFNRFSK</sequence>
<protein>
    <recommendedName>
        <fullName evidence="2">Domain of unknown function at the cortex 1 domain-containing protein</fullName>
    </recommendedName>
</protein>